<organism evidence="1 2">
    <name type="scientific">Pseudoprevotella muciniphila</name>
    <dbReference type="NCBI Taxonomy" id="2133944"/>
    <lineage>
        <taxon>Bacteria</taxon>
        <taxon>Pseudomonadati</taxon>
        <taxon>Bacteroidota</taxon>
        <taxon>Bacteroidia</taxon>
        <taxon>Bacteroidales</taxon>
        <taxon>Prevotellaceae</taxon>
        <taxon>Pseudoprevotella</taxon>
    </lineage>
</organism>
<sequence>MKELKAGEYVFPCYTMPWTDIDISMSITGVDFERQEFLVSIDLSDSEIQSIVDMMIWAWDNLWFEHSISETVNTELLKEHIPHLYDKIQSLVHQQFCRQHPNSEYLEGFGVYEIFCPDEILEYAAQNHKEIDY</sequence>
<dbReference type="OrthoDB" id="9850559at2"/>
<evidence type="ECO:0000313" key="1">
    <source>
        <dbReference type="EMBL" id="QFQ12480.1"/>
    </source>
</evidence>
<keyword evidence="2" id="KW-1185">Reference proteome</keyword>
<dbReference type="RefSeq" id="WP_111897345.1">
    <property type="nucleotide sequence ID" value="NZ_CP033459.1"/>
</dbReference>
<reference evidence="1 2" key="1">
    <citation type="submission" date="2018-11" db="EMBL/GenBank/DDBJ databases">
        <authorList>
            <person name="Na S.W."/>
            <person name="Baik M."/>
        </authorList>
    </citation>
    <scope>NUCLEOTIDE SEQUENCE [LARGE SCALE GENOMIC DNA]</scope>
    <source>
        <strain evidence="1 2">E39</strain>
    </source>
</reference>
<dbReference type="KEGG" id="alq:C7Y71_005335"/>
<gene>
    <name evidence="1" type="ORF">C7Y71_005335</name>
</gene>
<dbReference type="AlphaFoldDB" id="A0A5P8E6F0"/>
<accession>A0A5P8E6F0</accession>
<evidence type="ECO:0000313" key="2">
    <source>
        <dbReference type="Proteomes" id="UP000249375"/>
    </source>
</evidence>
<protein>
    <submittedName>
        <fullName evidence="1">Uncharacterized protein</fullName>
    </submittedName>
</protein>
<name>A0A5P8E6F0_9BACT</name>
<dbReference type="Proteomes" id="UP000249375">
    <property type="component" value="Chromosome"/>
</dbReference>
<dbReference type="EMBL" id="CP033459">
    <property type="protein sequence ID" value="QFQ12480.1"/>
    <property type="molecule type" value="Genomic_DNA"/>
</dbReference>
<proteinExistence type="predicted"/>